<reference evidence="6 7" key="1">
    <citation type="submission" date="2016-06" db="EMBL/GenBank/DDBJ databases">
        <authorList>
            <person name="Kjaerup R.B."/>
            <person name="Dalgaard T.S."/>
            <person name="Juul-Madsen H.R."/>
        </authorList>
    </citation>
    <scope>NUCLEOTIDE SEQUENCE [LARGE SCALE GENOMIC DNA]</scope>
    <source>
        <strain evidence="6 7">1276495.2</strain>
    </source>
</reference>
<keyword evidence="2 4" id="KW-0238">DNA-binding</keyword>
<dbReference type="Proteomes" id="UP000093925">
    <property type="component" value="Unassembled WGS sequence"/>
</dbReference>
<accession>A0A1A3CJY7</accession>
<dbReference type="Pfam" id="PF00440">
    <property type="entry name" value="TetR_N"/>
    <property type="match status" value="1"/>
</dbReference>
<keyword evidence="1" id="KW-0805">Transcription regulation</keyword>
<dbReference type="AlphaFoldDB" id="A0A1A3CJY7"/>
<evidence type="ECO:0000256" key="1">
    <source>
        <dbReference type="ARBA" id="ARBA00023015"/>
    </source>
</evidence>
<evidence type="ECO:0000256" key="4">
    <source>
        <dbReference type="PROSITE-ProRule" id="PRU00335"/>
    </source>
</evidence>
<dbReference type="GO" id="GO:0000976">
    <property type="term" value="F:transcription cis-regulatory region binding"/>
    <property type="evidence" value="ECO:0007669"/>
    <property type="project" value="TreeGrafter"/>
</dbReference>
<dbReference type="Gene3D" id="1.10.357.10">
    <property type="entry name" value="Tetracycline Repressor, domain 2"/>
    <property type="match status" value="1"/>
</dbReference>
<dbReference type="EMBL" id="LZLM01000014">
    <property type="protein sequence ID" value="OBJ90159.1"/>
    <property type="molecule type" value="Genomic_DNA"/>
</dbReference>
<dbReference type="InterPro" id="IPR050109">
    <property type="entry name" value="HTH-type_TetR-like_transc_reg"/>
</dbReference>
<protein>
    <submittedName>
        <fullName evidence="6">TetR family transcriptional regulator</fullName>
    </submittedName>
</protein>
<dbReference type="PROSITE" id="PS50977">
    <property type="entry name" value="HTH_TETR_2"/>
    <property type="match status" value="1"/>
</dbReference>
<dbReference type="PANTHER" id="PTHR30055">
    <property type="entry name" value="HTH-TYPE TRANSCRIPTIONAL REGULATOR RUTR"/>
    <property type="match status" value="1"/>
</dbReference>
<evidence type="ECO:0000313" key="7">
    <source>
        <dbReference type="Proteomes" id="UP000093925"/>
    </source>
</evidence>
<dbReference type="Gene3D" id="1.10.10.60">
    <property type="entry name" value="Homeodomain-like"/>
    <property type="match status" value="1"/>
</dbReference>
<dbReference type="InterPro" id="IPR036271">
    <property type="entry name" value="Tet_transcr_reg_TetR-rel_C_sf"/>
</dbReference>
<evidence type="ECO:0000259" key="5">
    <source>
        <dbReference type="PROSITE" id="PS50977"/>
    </source>
</evidence>
<dbReference type="PRINTS" id="PR00455">
    <property type="entry name" value="HTHTETR"/>
</dbReference>
<feature type="DNA-binding region" description="H-T-H motif" evidence="4">
    <location>
        <begin position="35"/>
        <end position="54"/>
    </location>
</feature>
<dbReference type="SUPFAM" id="SSF46689">
    <property type="entry name" value="Homeodomain-like"/>
    <property type="match status" value="1"/>
</dbReference>
<dbReference type="InterPro" id="IPR009057">
    <property type="entry name" value="Homeodomain-like_sf"/>
</dbReference>
<evidence type="ECO:0000256" key="2">
    <source>
        <dbReference type="ARBA" id="ARBA00023125"/>
    </source>
</evidence>
<keyword evidence="3" id="KW-0804">Transcription</keyword>
<gene>
    <name evidence="6" type="ORF">A5640_26205</name>
</gene>
<dbReference type="InterPro" id="IPR001647">
    <property type="entry name" value="HTH_TetR"/>
</dbReference>
<sequence length="200" mass="21603">MSRPRRGRPRSAAAHEAILAATRSLLVDVGYAGVSMDKVAAAAGVGTQTVYRRWPSKAPLVAEAVMNQYPPGDFTLPDTGDCVDDLRTWMREYAARTAAPEHAALIRALAAAAAEDLDDRDSLYRQLTGRIHQGVQDRLRRGISLGQIQSDADIEAVADALIGAILYRILSATTPVNETLLRYDGLINTLTTGLTPRSPH</sequence>
<dbReference type="SUPFAM" id="SSF48498">
    <property type="entry name" value="Tetracyclin repressor-like, C-terminal domain"/>
    <property type="match status" value="1"/>
</dbReference>
<dbReference type="Pfam" id="PF16859">
    <property type="entry name" value="TetR_C_11"/>
    <property type="match status" value="1"/>
</dbReference>
<proteinExistence type="predicted"/>
<evidence type="ECO:0000313" key="6">
    <source>
        <dbReference type="EMBL" id="OBJ90159.1"/>
    </source>
</evidence>
<evidence type="ECO:0000256" key="3">
    <source>
        <dbReference type="ARBA" id="ARBA00023163"/>
    </source>
</evidence>
<comment type="caution">
    <text evidence="6">The sequence shown here is derived from an EMBL/GenBank/DDBJ whole genome shotgun (WGS) entry which is preliminary data.</text>
</comment>
<dbReference type="PANTHER" id="PTHR30055:SF148">
    <property type="entry name" value="TETR-FAMILY TRANSCRIPTIONAL REGULATOR"/>
    <property type="match status" value="1"/>
</dbReference>
<organism evidence="6 7">
    <name type="scientific">Mycobacterium asiaticum</name>
    <dbReference type="NCBI Taxonomy" id="1790"/>
    <lineage>
        <taxon>Bacteria</taxon>
        <taxon>Bacillati</taxon>
        <taxon>Actinomycetota</taxon>
        <taxon>Actinomycetes</taxon>
        <taxon>Mycobacteriales</taxon>
        <taxon>Mycobacteriaceae</taxon>
        <taxon>Mycobacterium</taxon>
    </lineage>
</organism>
<dbReference type="RefSeq" id="WP_065138386.1">
    <property type="nucleotide sequence ID" value="NZ_LZKS01000170.1"/>
</dbReference>
<dbReference type="InterPro" id="IPR011075">
    <property type="entry name" value="TetR_C"/>
</dbReference>
<feature type="domain" description="HTH tetR-type" evidence="5">
    <location>
        <begin position="12"/>
        <end position="72"/>
    </location>
</feature>
<dbReference type="GO" id="GO:0003700">
    <property type="term" value="F:DNA-binding transcription factor activity"/>
    <property type="evidence" value="ECO:0007669"/>
    <property type="project" value="TreeGrafter"/>
</dbReference>
<name>A0A1A3CJY7_MYCAS</name>